<dbReference type="AlphaFoldDB" id="A0A1E5URD7"/>
<protein>
    <submittedName>
        <fullName evidence="1">Uncharacterized protein</fullName>
    </submittedName>
</protein>
<evidence type="ECO:0000313" key="1">
    <source>
        <dbReference type="EMBL" id="OEL15365.1"/>
    </source>
</evidence>
<organism evidence="1 2">
    <name type="scientific">Dichanthelium oligosanthes</name>
    <dbReference type="NCBI Taxonomy" id="888268"/>
    <lineage>
        <taxon>Eukaryota</taxon>
        <taxon>Viridiplantae</taxon>
        <taxon>Streptophyta</taxon>
        <taxon>Embryophyta</taxon>
        <taxon>Tracheophyta</taxon>
        <taxon>Spermatophyta</taxon>
        <taxon>Magnoliopsida</taxon>
        <taxon>Liliopsida</taxon>
        <taxon>Poales</taxon>
        <taxon>Poaceae</taxon>
        <taxon>PACMAD clade</taxon>
        <taxon>Panicoideae</taxon>
        <taxon>Panicodae</taxon>
        <taxon>Paniceae</taxon>
        <taxon>Dichantheliinae</taxon>
        <taxon>Dichanthelium</taxon>
    </lineage>
</organism>
<dbReference type="EMBL" id="LWDX02067099">
    <property type="protein sequence ID" value="OEL15365.1"/>
    <property type="molecule type" value="Genomic_DNA"/>
</dbReference>
<proteinExistence type="predicted"/>
<reference evidence="1 2" key="1">
    <citation type="submission" date="2016-09" db="EMBL/GenBank/DDBJ databases">
        <title>The draft genome of Dichanthelium oligosanthes: A C3 panicoid grass species.</title>
        <authorList>
            <person name="Studer A.J."/>
            <person name="Schnable J.C."/>
            <person name="Brutnell T.P."/>
        </authorList>
    </citation>
    <scope>NUCLEOTIDE SEQUENCE [LARGE SCALE GENOMIC DNA]</scope>
    <source>
        <strain evidence="2">cv. Kellogg 1175</strain>
        <tissue evidence="1">Leaf</tissue>
    </source>
</reference>
<gene>
    <name evidence="1" type="ORF">BAE44_0023614</name>
</gene>
<evidence type="ECO:0000313" key="2">
    <source>
        <dbReference type="Proteomes" id="UP000095767"/>
    </source>
</evidence>
<comment type="caution">
    <text evidence="1">The sequence shown here is derived from an EMBL/GenBank/DDBJ whole genome shotgun (WGS) entry which is preliminary data.</text>
</comment>
<dbReference type="Proteomes" id="UP000095767">
    <property type="component" value="Unassembled WGS sequence"/>
</dbReference>
<name>A0A1E5URD7_9POAL</name>
<keyword evidence="2" id="KW-1185">Reference proteome</keyword>
<sequence length="28" mass="2799">LSLSSCSSSTTIRASSCRSISGLLGMHG</sequence>
<accession>A0A1E5URD7</accession>
<feature type="non-terminal residue" evidence="1">
    <location>
        <position position="1"/>
    </location>
</feature>